<protein>
    <submittedName>
        <fullName evidence="2">Uncharacterized protein</fullName>
    </submittedName>
</protein>
<feature type="region of interest" description="Disordered" evidence="1">
    <location>
        <begin position="213"/>
        <end position="234"/>
    </location>
</feature>
<feature type="region of interest" description="Disordered" evidence="1">
    <location>
        <begin position="142"/>
        <end position="179"/>
    </location>
</feature>
<feature type="compositionally biased region" description="Low complexity" evidence="1">
    <location>
        <begin position="100"/>
        <end position="115"/>
    </location>
</feature>
<sequence>MLNDIQKEQLHFMGRRSTRVAVLRLPQPMMAEGHLTISATIREVDGSSSSEESTSARRRRHRDAIVFSVDGAVASAAKQNVVSDHYVQSVVAHSMMAAFSSSPSSPTSISISESTDPPVEGDSTVTAAFSVPQESLRQLRRKQRISLPKRPSWRSLRKTLSKSSVASPGSDHAQKPQGPPALEVEALARPASPPIRHKWVPRRPLDRPLYTAIRKNMSPSPPSTPSSSPVHSTFSAASATHLGGRKSCDTPPSFIRSSDEWVSRPPCYPHTIGTGFSLSGETELRMALARRNTVGGSGSRSQYRYHETKNPSKIKETMMKIGQSLKDLVNMSRRI</sequence>
<accession>A0A2R6NP58</accession>
<comment type="caution">
    <text evidence="2">The sequence shown here is derived from an EMBL/GenBank/DDBJ whole genome shotgun (WGS) entry which is preliminary data.</text>
</comment>
<evidence type="ECO:0000313" key="3">
    <source>
        <dbReference type="Proteomes" id="UP000186601"/>
    </source>
</evidence>
<dbReference type="OrthoDB" id="2687560at2759"/>
<dbReference type="EMBL" id="MLYV02001008">
    <property type="protein sequence ID" value="PSR74251.1"/>
    <property type="molecule type" value="Genomic_DNA"/>
</dbReference>
<feature type="compositionally biased region" description="Low complexity" evidence="1">
    <location>
        <begin position="225"/>
        <end position="234"/>
    </location>
</feature>
<evidence type="ECO:0000256" key="1">
    <source>
        <dbReference type="SAM" id="MobiDB-lite"/>
    </source>
</evidence>
<dbReference type="STRING" id="98765.A0A2R6NP58"/>
<reference evidence="2 3" key="1">
    <citation type="submission" date="2018-02" db="EMBL/GenBank/DDBJ databases">
        <title>Genome sequence of the basidiomycete white-rot fungus Phlebia centrifuga.</title>
        <authorList>
            <person name="Granchi Z."/>
            <person name="Peng M."/>
            <person name="de Vries R.P."/>
            <person name="Hilden K."/>
            <person name="Makela M.R."/>
            <person name="Grigoriev I."/>
            <person name="Riley R."/>
        </authorList>
    </citation>
    <scope>NUCLEOTIDE SEQUENCE [LARGE SCALE GENOMIC DNA]</scope>
    <source>
        <strain evidence="2 3">FBCC195</strain>
    </source>
</reference>
<gene>
    <name evidence="2" type="ORF">PHLCEN_2v9995</name>
</gene>
<feature type="region of interest" description="Disordered" evidence="1">
    <location>
        <begin position="99"/>
        <end position="123"/>
    </location>
</feature>
<name>A0A2R6NP58_9APHY</name>
<feature type="compositionally biased region" description="Basic residues" evidence="1">
    <location>
        <begin position="151"/>
        <end position="160"/>
    </location>
</feature>
<evidence type="ECO:0000313" key="2">
    <source>
        <dbReference type="EMBL" id="PSR74251.1"/>
    </source>
</evidence>
<keyword evidence="3" id="KW-1185">Reference proteome</keyword>
<dbReference type="Proteomes" id="UP000186601">
    <property type="component" value="Unassembled WGS sequence"/>
</dbReference>
<dbReference type="AlphaFoldDB" id="A0A2R6NP58"/>
<proteinExistence type="predicted"/>
<organism evidence="2 3">
    <name type="scientific">Hermanssonia centrifuga</name>
    <dbReference type="NCBI Taxonomy" id="98765"/>
    <lineage>
        <taxon>Eukaryota</taxon>
        <taxon>Fungi</taxon>
        <taxon>Dikarya</taxon>
        <taxon>Basidiomycota</taxon>
        <taxon>Agaricomycotina</taxon>
        <taxon>Agaricomycetes</taxon>
        <taxon>Polyporales</taxon>
        <taxon>Meruliaceae</taxon>
        <taxon>Hermanssonia</taxon>
    </lineage>
</organism>